<dbReference type="SUPFAM" id="SSF55486">
    <property type="entry name" value="Metalloproteases ('zincins'), catalytic domain"/>
    <property type="match status" value="1"/>
</dbReference>
<dbReference type="GO" id="GO:0008270">
    <property type="term" value="F:zinc ion binding"/>
    <property type="evidence" value="ECO:0007669"/>
    <property type="project" value="InterPro"/>
</dbReference>
<dbReference type="CDD" id="cd11375">
    <property type="entry name" value="Peptidase_M54"/>
    <property type="match status" value="1"/>
</dbReference>
<evidence type="ECO:0000256" key="1">
    <source>
        <dbReference type="ARBA" id="ARBA00001947"/>
    </source>
</evidence>
<keyword evidence="5" id="KW-0862">Zinc</keyword>
<dbReference type="GO" id="GO:0006508">
    <property type="term" value="P:proteolysis"/>
    <property type="evidence" value="ECO:0007669"/>
    <property type="project" value="UniProtKB-KW"/>
</dbReference>
<evidence type="ECO:0000313" key="7">
    <source>
        <dbReference type="EMBL" id="HIQ29645.1"/>
    </source>
</evidence>
<comment type="cofactor">
    <cofactor evidence="1">
        <name>Zn(2+)</name>
        <dbReference type="ChEBI" id="CHEBI:29105"/>
    </cofactor>
</comment>
<evidence type="ECO:0000256" key="5">
    <source>
        <dbReference type="ARBA" id="ARBA00022833"/>
    </source>
</evidence>
<dbReference type="Proteomes" id="UP000608579">
    <property type="component" value="Unassembled WGS sequence"/>
</dbReference>
<evidence type="ECO:0000256" key="4">
    <source>
        <dbReference type="ARBA" id="ARBA00022801"/>
    </source>
</evidence>
<dbReference type="NCBIfam" id="NF033823">
    <property type="entry name" value="archmetzin"/>
    <property type="match status" value="1"/>
</dbReference>
<accession>A0A833ECB7</accession>
<dbReference type="Gene3D" id="3.40.390.10">
    <property type="entry name" value="Collagenase (Catalytic Domain)"/>
    <property type="match status" value="1"/>
</dbReference>
<evidence type="ECO:0000256" key="3">
    <source>
        <dbReference type="ARBA" id="ARBA00022723"/>
    </source>
</evidence>
<keyword evidence="6" id="KW-0482">Metalloprotease</keyword>
<keyword evidence="3" id="KW-0479">Metal-binding</keyword>
<evidence type="ECO:0000313" key="8">
    <source>
        <dbReference type="Proteomes" id="UP000608579"/>
    </source>
</evidence>
<dbReference type="Pfam" id="PF07998">
    <property type="entry name" value="Peptidase_M54"/>
    <property type="match status" value="1"/>
</dbReference>
<proteinExistence type="predicted"/>
<protein>
    <recommendedName>
        <fullName evidence="9">Archaemetzincin</fullName>
    </recommendedName>
</protein>
<sequence length="180" mass="20280">MELLVISEVHDAELLDRVAEVISEIFGIKVRYSFVDTVVESVDYDISRGQYDAARVVERVRRGFVVKDLVLLVTDKDLYVDGLNFVFGYAPYPVGIISTHRLNPGFYGQPFDPSVFLKRVLTEAVHEVGHLVGLKHCRNPSCVMYFSNSILDTDRKGIYPCGRCVSMAREGVRRLSSSCL</sequence>
<dbReference type="GO" id="GO:0008237">
    <property type="term" value="F:metallopeptidase activity"/>
    <property type="evidence" value="ECO:0007669"/>
    <property type="project" value="UniProtKB-KW"/>
</dbReference>
<evidence type="ECO:0008006" key="9">
    <source>
        <dbReference type="Google" id="ProtNLM"/>
    </source>
</evidence>
<keyword evidence="2" id="KW-0645">Protease</keyword>
<comment type="caution">
    <text evidence="7">The sequence shown here is derived from an EMBL/GenBank/DDBJ whole genome shotgun (WGS) entry which is preliminary data.</text>
</comment>
<dbReference type="PIRSF" id="PIRSF005785">
    <property type="entry name" value="Zn-prot_arch"/>
    <property type="match status" value="1"/>
</dbReference>
<reference evidence="7" key="1">
    <citation type="journal article" date="2020" name="ISME J.">
        <title>Gammaproteobacteria mediating utilization of methyl-, sulfur- and petroleum organic compounds in deep ocean hydrothermal plumes.</title>
        <authorList>
            <person name="Zhou Z."/>
            <person name="Liu Y."/>
            <person name="Pan J."/>
            <person name="Cron B.R."/>
            <person name="Toner B.M."/>
            <person name="Anantharaman K."/>
            <person name="Breier J.A."/>
            <person name="Dick G.J."/>
            <person name="Li M."/>
        </authorList>
    </citation>
    <scope>NUCLEOTIDE SEQUENCE</scope>
    <source>
        <strain evidence="7">SZUA-1515</strain>
    </source>
</reference>
<dbReference type="AlphaFoldDB" id="A0A833ECB7"/>
<dbReference type="PANTHER" id="PTHR15910:SF1">
    <property type="entry name" value="ARCHAEMETZINCIN-2"/>
    <property type="match status" value="1"/>
</dbReference>
<dbReference type="InterPro" id="IPR024079">
    <property type="entry name" value="MetalloPept_cat_dom_sf"/>
</dbReference>
<name>A0A833ECB7_CALS0</name>
<dbReference type="InterPro" id="IPR012962">
    <property type="entry name" value="Pept_M54_archaemetzincn"/>
</dbReference>
<organism evidence="7 8">
    <name type="scientific">Caldiarchaeum subterraneum</name>
    <dbReference type="NCBI Taxonomy" id="311458"/>
    <lineage>
        <taxon>Archaea</taxon>
        <taxon>Nitrososphaerota</taxon>
        <taxon>Candidatus Caldarchaeales</taxon>
        <taxon>Candidatus Caldarchaeaceae</taxon>
        <taxon>Candidatus Caldarchaeum</taxon>
    </lineage>
</organism>
<dbReference type="EMBL" id="DQVM01000071">
    <property type="protein sequence ID" value="HIQ29645.1"/>
    <property type="molecule type" value="Genomic_DNA"/>
</dbReference>
<dbReference type="InterPro" id="IPR012091">
    <property type="entry name" value="Pept_M54_archaemetzncn_arc/bac"/>
</dbReference>
<dbReference type="PANTHER" id="PTHR15910">
    <property type="entry name" value="ARCHAEMETZINCIN"/>
    <property type="match status" value="1"/>
</dbReference>
<keyword evidence="4" id="KW-0378">Hydrolase</keyword>
<evidence type="ECO:0000256" key="2">
    <source>
        <dbReference type="ARBA" id="ARBA00022670"/>
    </source>
</evidence>
<evidence type="ECO:0000256" key="6">
    <source>
        <dbReference type="ARBA" id="ARBA00023049"/>
    </source>
</evidence>
<gene>
    <name evidence="7" type="ORF">EYH45_03675</name>
</gene>